<accession>A0A9Q1JKB4</accession>
<name>A0A9Q1JKB4_9CARY</name>
<evidence type="ECO:0000313" key="1">
    <source>
        <dbReference type="EMBL" id="KAJ8426394.1"/>
    </source>
</evidence>
<organism evidence="1 2">
    <name type="scientific">Carnegiea gigantea</name>
    <dbReference type="NCBI Taxonomy" id="171969"/>
    <lineage>
        <taxon>Eukaryota</taxon>
        <taxon>Viridiplantae</taxon>
        <taxon>Streptophyta</taxon>
        <taxon>Embryophyta</taxon>
        <taxon>Tracheophyta</taxon>
        <taxon>Spermatophyta</taxon>
        <taxon>Magnoliopsida</taxon>
        <taxon>eudicotyledons</taxon>
        <taxon>Gunneridae</taxon>
        <taxon>Pentapetalae</taxon>
        <taxon>Caryophyllales</taxon>
        <taxon>Cactineae</taxon>
        <taxon>Cactaceae</taxon>
        <taxon>Cactoideae</taxon>
        <taxon>Echinocereeae</taxon>
        <taxon>Carnegiea</taxon>
    </lineage>
</organism>
<keyword evidence="2" id="KW-1185">Reference proteome</keyword>
<dbReference type="AlphaFoldDB" id="A0A9Q1JKB4"/>
<dbReference type="Proteomes" id="UP001153076">
    <property type="component" value="Unassembled WGS sequence"/>
</dbReference>
<comment type="caution">
    <text evidence="1">The sequence shown here is derived from an EMBL/GenBank/DDBJ whole genome shotgun (WGS) entry which is preliminary data.</text>
</comment>
<protein>
    <submittedName>
        <fullName evidence="1">Uncharacterized protein</fullName>
    </submittedName>
</protein>
<gene>
    <name evidence="1" type="ORF">Cgig2_010937</name>
</gene>
<dbReference type="EMBL" id="JAKOGI010001299">
    <property type="protein sequence ID" value="KAJ8426394.1"/>
    <property type="molecule type" value="Genomic_DNA"/>
</dbReference>
<sequence>MQPQLRRTRNLGVLVIGQEQGRGLAFTNSHLVPIYSVSQSENEAILMEELAIAINLNIAASCLKLSEKQLIKTFWMLFDPYNEELKREFNNIENLCHQSRENEPSQDAEVCKIEFDPLSLTKSDANFVIDNPGASTGSHMESTPDIVGKQHENQIESQMDLYKSNPTVSHNQFEPLDMMLDGRSEHM</sequence>
<reference evidence="1" key="1">
    <citation type="submission" date="2022-04" db="EMBL/GenBank/DDBJ databases">
        <title>Carnegiea gigantea Genome sequencing and assembly v2.</title>
        <authorList>
            <person name="Copetti D."/>
            <person name="Sanderson M.J."/>
            <person name="Burquez A."/>
            <person name="Wojciechowski M.F."/>
        </authorList>
    </citation>
    <scope>NUCLEOTIDE SEQUENCE</scope>
    <source>
        <strain evidence="1">SGP5-SGP5p</strain>
        <tissue evidence="1">Aerial part</tissue>
    </source>
</reference>
<evidence type="ECO:0000313" key="2">
    <source>
        <dbReference type="Proteomes" id="UP001153076"/>
    </source>
</evidence>
<proteinExistence type="predicted"/>